<keyword evidence="1" id="KW-0732">Signal</keyword>
<dbReference type="SUPFAM" id="SSF54909">
    <property type="entry name" value="Dimeric alpha+beta barrel"/>
    <property type="match status" value="1"/>
</dbReference>
<comment type="caution">
    <text evidence="2">The sequence shown here is derived from an EMBL/GenBank/DDBJ whole genome shotgun (WGS) entry which is preliminary data.</text>
</comment>
<dbReference type="EMBL" id="JBHSAW010000022">
    <property type="protein sequence ID" value="MFC4097513.1"/>
    <property type="molecule type" value="Genomic_DNA"/>
</dbReference>
<sequence>MKEKIILYLSSLFLLLVMSGPLMAQETNDSYGYVQKAQPAPVKRYCQTLQLKDDPELIAEYEKWHRSENIWKEITAGLKKVGVIDSEIYRHGTLLVMILTVPADFDFEKQMGKLAGLPRQAEWEEFMSKYQASDPDASSSEKWVQMKRIFKLDS</sequence>
<dbReference type="InterPro" id="IPR008000">
    <property type="entry name" value="Rham/fucose_mutarotase"/>
</dbReference>
<evidence type="ECO:0000313" key="3">
    <source>
        <dbReference type="Proteomes" id="UP001595814"/>
    </source>
</evidence>
<dbReference type="Pfam" id="PF05336">
    <property type="entry name" value="rhaM"/>
    <property type="match status" value="1"/>
</dbReference>
<dbReference type="Proteomes" id="UP001595814">
    <property type="component" value="Unassembled WGS sequence"/>
</dbReference>
<evidence type="ECO:0000256" key="1">
    <source>
        <dbReference type="SAM" id="SignalP"/>
    </source>
</evidence>
<feature type="chain" id="PRO_5047460394" evidence="1">
    <location>
        <begin position="25"/>
        <end position="154"/>
    </location>
</feature>
<reference evidence="3" key="1">
    <citation type="journal article" date="2019" name="Int. J. Syst. Evol. Microbiol.">
        <title>The Global Catalogue of Microorganisms (GCM) 10K type strain sequencing project: providing services to taxonomists for standard genome sequencing and annotation.</title>
        <authorList>
            <consortium name="The Broad Institute Genomics Platform"/>
            <consortium name="The Broad Institute Genome Sequencing Center for Infectious Disease"/>
            <person name="Wu L."/>
            <person name="Ma J."/>
        </authorList>
    </citation>
    <scope>NUCLEOTIDE SEQUENCE [LARGE SCALE GENOMIC DNA]</scope>
    <source>
        <strain evidence="3">CECT 7477</strain>
    </source>
</reference>
<gene>
    <name evidence="2" type="ORF">ACFOUT_16630</name>
</gene>
<keyword evidence="3" id="KW-1185">Reference proteome</keyword>
<dbReference type="InterPro" id="IPR011008">
    <property type="entry name" value="Dimeric_a/b-barrel"/>
</dbReference>
<evidence type="ECO:0000313" key="2">
    <source>
        <dbReference type="EMBL" id="MFC4097513.1"/>
    </source>
</evidence>
<organism evidence="2 3">
    <name type="scientific">Euzebyella saccharophila</name>
    <dbReference type="NCBI Taxonomy" id="679664"/>
    <lineage>
        <taxon>Bacteria</taxon>
        <taxon>Pseudomonadati</taxon>
        <taxon>Bacteroidota</taxon>
        <taxon>Flavobacteriia</taxon>
        <taxon>Flavobacteriales</taxon>
        <taxon>Flavobacteriaceae</taxon>
        <taxon>Euzebyella</taxon>
    </lineage>
</organism>
<dbReference type="PANTHER" id="PTHR43239:SF1">
    <property type="entry name" value="UPF0734 PROTEIN DDB_G0273871_DDB_G0273177"/>
    <property type="match status" value="1"/>
</dbReference>
<protein>
    <submittedName>
        <fullName evidence="2">L-rhamnose mutarotase</fullName>
    </submittedName>
</protein>
<feature type="signal peptide" evidence="1">
    <location>
        <begin position="1"/>
        <end position="24"/>
    </location>
</feature>
<proteinExistence type="predicted"/>
<accession>A0ABV8JRK5</accession>
<dbReference type="InterPro" id="IPR052996">
    <property type="entry name" value="Carb_Metab_Mutarotase"/>
</dbReference>
<dbReference type="RefSeq" id="WP_225621334.1">
    <property type="nucleotide sequence ID" value="NZ_JACYFJ010000009.1"/>
</dbReference>
<name>A0ABV8JRK5_9FLAO</name>
<dbReference type="PANTHER" id="PTHR43239">
    <property type="entry name" value="UPF0734 PROTEIN DDB_G0273871/DDB_G0273177"/>
    <property type="match status" value="1"/>
</dbReference>
<dbReference type="Gene3D" id="3.30.70.100">
    <property type="match status" value="1"/>
</dbReference>